<gene>
    <name evidence="1" type="ORF">g.136078</name>
</gene>
<evidence type="ECO:0000313" key="1">
    <source>
        <dbReference type="EMBL" id="MBY86664.1"/>
    </source>
</evidence>
<dbReference type="AlphaFoldDB" id="A0A2S2R9N8"/>
<dbReference type="EMBL" id="GGMS01017461">
    <property type="protein sequence ID" value="MBY86664.1"/>
    <property type="molecule type" value="Transcribed_RNA"/>
</dbReference>
<sequence>MCRYSRVFLKCLSPVNPFGATRYLRPFLNTSSCVELRPSTLYFSPERHPIPATAKEGPRCERTVYGSSLLLQIRSGVPVEKQKSFPRRSAPRGIDQLCIESLVMAL</sequence>
<organism evidence="1">
    <name type="scientific">Sipha flava</name>
    <name type="common">yellow sugarcane aphid</name>
    <dbReference type="NCBI Taxonomy" id="143950"/>
    <lineage>
        <taxon>Eukaryota</taxon>
        <taxon>Metazoa</taxon>
        <taxon>Ecdysozoa</taxon>
        <taxon>Arthropoda</taxon>
        <taxon>Hexapoda</taxon>
        <taxon>Insecta</taxon>
        <taxon>Pterygota</taxon>
        <taxon>Neoptera</taxon>
        <taxon>Paraneoptera</taxon>
        <taxon>Hemiptera</taxon>
        <taxon>Sternorrhyncha</taxon>
        <taxon>Aphidomorpha</taxon>
        <taxon>Aphidoidea</taxon>
        <taxon>Aphididae</taxon>
        <taxon>Sipha</taxon>
    </lineage>
</organism>
<proteinExistence type="predicted"/>
<reference evidence="1" key="1">
    <citation type="submission" date="2018-04" db="EMBL/GenBank/DDBJ databases">
        <title>Transcriptome assembly of Sipha flava.</title>
        <authorList>
            <person name="Scully E.D."/>
            <person name="Geib S.M."/>
            <person name="Palmer N.A."/>
            <person name="Koch K."/>
            <person name="Bradshaw J."/>
            <person name="Heng-Moss T."/>
            <person name="Sarath G."/>
        </authorList>
    </citation>
    <scope>NUCLEOTIDE SEQUENCE</scope>
</reference>
<name>A0A2S2R9N8_9HEMI</name>
<protein>
    <submittedName>
        <fullName evidence="1">Uncharacterized protein</fullName>
    </submittedName>
</protein>
<accession>A0A2S2R9N8</accession>